<keyword evidence="2" id="KW-1185">Reference proteome</keyword>
<accession>A0A392UX17</accession>
<organism evidence="1 2">
    <name type="scientific">Trifolium medium</name>
    <dbReference type="NCBI Taxonomy" id="97028"/>
    <lineage>
        <taxon>Eukaryota</taxon>
        <taxon>Viridiplantae</taxon>
        <taxon>Streptophyta</taxon>
        <taxon>Embryophyta</taxon>
        <taxon>Tracheophyta</taxon>
        <taxon>Spermatophyta</taxon>
        <taxon>Magnoliopsida</taxon>
        <taxon>eudicotyledons</taxon>
        <taxon>Gunneridae</taxon>
        <taxon>Pentapetalae</taxon>
        <taxon>rosids</taxon>
        <taxon>fabids</taxon>
        <taxon>Fabales</taxon>
        <taxon>Fabaceae</taxon>
        <taxon>Papilionoideae</taxon>
        <taxon>50 kb inversion clade</taxon>
        <taxon>NPAAA clade</taxon>
        <taxon>Hologalegina</taxon>
        <taxon>IRL clade</taxon>
        <taxon>Trifolieae</taxon>
        <taxon>Trifolium</taxon>
    </lineage>
</organism>
<dbReference type="EMBL" id="LXQA010998958">
    <property type="protein sequence ID" value="MCI80576.1"/>
    <property type="molecule type" value="Genomic_DNA"/>
</dbReference>
<sequence>MDILLGDFKKEGRVMDAQTFGAVAESFVKLEKEDQAL</sequence>
<comment type="caution">
    <text evidence="1">The sequence shown here is derived from an EMBL/GenBank/DDBJ whole genome shotgun (WGS) entry which is preliminary data.</text>
</comment>
<name>A0A392UX17_9FABA</name>
<proteinExistence type="predicted"/>
<protein>
    <submittedName>
        <fullName evidence="1">Pentatricopeptide repeat-containing protein</fullName>
    </submittedName>
</protein>
<evidence type="ECO:0000313" key="1">
    <source>
        <dbReference type="EMBL" id="MCI80576.1"/>
    </source>
</evidence>
<reference evidence="1 2" key="1">
    <citation type="journal article" date="2018" name="Front. Plant Sci.">
        <title>Red Clover (Trifolium pratense) and Zigzag Clover (T. medium) - A Picture of Genomic Similarities and Differences.</title>
        <authorList>
            <person name="Dluhosova J."/>
            <person name="Istvanek J."/>
            <person name="Nedelnik J."/>
            <person name="Repkova J."/>
        </authorList>
    </citation>
    <scope>NUCLEOTIDE SEQUENCE [LARGE SCALE GENOMIC DNA]</scope>
    <source>
        <strain evidence="2">cv. 10/8</strain>
        <tissue evidence="1">Leaf</tissue>
    </source>
</reference>
<evidence type="ECO:0000313" key="2">
    <source>
        <dbReference type="Proteomes" id="UP000265520"/>
    </source>
</evidence>
<dbReference type="Proteomes" id="UP000265520">
    <property type="component" value="Unassembled WGS sequence"/>
</dbReference>
<feature type="non-terminal residue" evidence="1">
    <location>
        <position position="37"/>
    </location>
</feature>
<dbReference type="AlphaFoldDB" id="A0A392UX17"/>